<dbReference type="InterPro" id="IPR011130">
    <property type="entry name" value="SecA_preprotein_X-link_dom"/>
</dbReference>
<evidence type="ECO:0000256" key="7">
    <source>
        <dbReference type="ARBA" id="ARBA00022741"/>
    </source>
</evidence>
<evidence type="ECO:0000259" key="16">
    <source>
        <dbReference type="PROSITE" id="PS51192"/>
    </source>
</evidence>
<feature type="compositionally biased region" description="Basic and acidic residues" evidence="15">
    <location>
        <begin position="1030"/>
        <end position="1046"/>
    </location>
</feature>
<keyword evidence="4 13" id="KW-1003">Cell membrane</keyword>
<dbReference type="PROSITE" id="PS51192">
    <property type="entry name" value="HELICASE_ATP_BIND_1"/>
    <property type="match status" value="1"/>
</dbReference>
<dbReference type="Pfam" id="PF07516">
    <property type="entry name" value="SecA_SW"/>
    <property type="match status" value="1"/>
</dbReference>
<protein>
    <recommendedName>
        <fullName evidence="13 14">Protein translocase subunit SecA</fullName>
        <ecNumber evidence="13">7.4.2.8</ecNumber>
    </recommendedName>
</protein>
<dbReference type="HAMAP" id="MF_01382">
    <property type="entry name" value="SecA"/>
    <property type="match status" value="1"/>
</dbReference>
<dbReference type="SUPFAM" id="SSF81886">
    <property type="entry name" value="Helical scaffold and wing domains of SecA"/>
    <property type="match status" value="1"/>
</dbReference>
<evidence type="ECO:0000256" key="15">
    <source>
        <dbReference type="SAM" id="MobiDB-lite"/>
    </source>
</evidence>
<reference evidence="19 20" key="1">
    <citation type="submission" date="2024-05" db="EMBL/GenBank/DDBJ databases">
        <authorList>
            <person name="Duchaud E."/>
        </authorList>
    </citation>
    <scope>NUCLEOTIDE SEQUENCE [LARGE SCALE GENOMIC DNA]</scope>
    <source>
        <strain evidence="19">Ena-SAMPLE-TAB-13-05-2024-13:56:06:370-140308</strain>
    </source>
</reference>
<dbReference type="InterPro" id="IPR036670">
    <property type="entry name" value="SecA_X-link_sf"/>
</dbReference>
<dbReference type="PANTHER" id="PTHR30612">
    <property type="entry name" value="SECA INNER MEMBRANE COMPONENT OF SEC PROTEIN SECRETION SYSTEM"/>
    <property type="match status" value="1"/>
</dbReference>
<evidence type="ECO:0000256" key="2">
    <source>
        <dbReference type="ARBA" id="ARBA00007650"/>
    </source>
</evidence>
<evidence type="ECO:0000256" key="6">
    <source>
        <dbReference type="ARBA" id="ARBA00022519"/>
    </source>
</evidence>
<dbReference type="SUPFAM" id="SSF52540">
    <property type="entry name" value="P-loop containing nucleoside triphosphate hydrolases"/>
    <property type="match status" value="2"/>
</dbReference>
<dbReference type="SMART" id="SM00958">
    <property type="entry name" value="SecA_PP_bind"/>
    <property type="match status" value="1"/>
</dbReference>
<keyword evidence="12 13" id="KW-0472">Membrane</keyword>
<dbReference type="InterPro" id="IPR000185">
    <property type="entry name" value="SecA"/>
</dbReference>
<feature type="binding site" evidence="13">
    <location>
        <position position="692"/>
    </location>
    <ligand>
        <name>ATP</name>
        <dbReference type="ChEBI" id="CHEBI:30616"/>
    </ligand>
</feature>
<comment type="similarity">
    <text evidence="2 13 14">Belongs to the SecA family.</text>
</comment>
<evidence type="ECO:0000256" key="4">
    <source>
        <dbReference type="ARBA" id="ARBA00022475"/>
    </source>
</evidence>
<keyword evidence="5 13" id="KW-0963">Cytoplasm</keyword>
<keyword evidence="20" id="KW-1185">Reference proteome</keyword>
<dbReference type="PANTHER" id="PTHR30612:SF0">
    <property type="entry name" value="CHLOROPLAST PROTEIN-TRANSPORTING ATPASE"/>
    <property type="match status" value="1"/>
</dbReference>
<dbReference type="Gene3D" id="3.40.50.300">
    <property type="entry name" value="P-loop containing nucleotide triphosphate hydrolases"/>
    <property type="match status" value="3"/>
</dbReference>
<dbReference type="CDD" id="cd17928">
    <property type="entry name" value="DEXDc_SecA"/>
    <property type="match status" value="1"/>
</dbReference>
<dbReference type="EMBL" id="CAXJIO010000010">
    <property type="protein sequence ID" value="CAL2101462.1"/>
    <property type="molecule type" value="Genomic_DNA"/>
</dbReference>
<comment type="subcellular location">
    <subcellularLocation>
        <location evidence="13">Cell membrane</location>
        <topology evidence="13">Peripheral membrane protein</topology>
        <orientation evidence="13">Cytoplasmic side</orientation>
    </subcellularLocation>
    <subcellularLocation>
        <location evidence="13">Cytoplasm</location>
    </subcellularLocation>
    <subcellularLocation>
        <location evidence="1">Membrane</location>
        <topology evidence="1">Peripheral membrane protein</topology>
    </subcellularLocation>
    <text evidence="13">Distribution is 50-50.</text>
</comment>
<comment type="catalytic activity">
    <reaction evidence="13">
        <text>ATP + H2O + cellular proteinSide 1 = ADP + phosphate + cellular proteinSide 2.</text>
        <dbReference type="EC" id="7.4.2.8"/>
    </reaction>
</comment>
<dbReference type="NCBIfam" id="NF009536">
    <property type="entry name" value="PRK12901.1"/>
    <property type="match status" value="1"/>
</dbReference>
<dbReference type="InterPro" id="IPR011115">
    <property type="entry name" value="SecA_DEAD"/>
</dbReference>
<dbReference type="InterPro" id="IPR011116">
    <property type="entry name" value="SecA_Wing/Scaffold"/>
</dbReference>
<name>A0ABP1ESG6_9FLAO</name>
<accession>A0ABP1ESG6</accession>
<dbReference type="InterPro" id="IPR014018">
    <property type="entry name" value="SecA_motor_DEAD"/>
</dbReference>
<dbReference type="NCBIfam" id="TIGR00963">
    <property type="entry name" value="secA"/>
    <property type="match status" value="1"/>
</dbReference>
<dbReference type="Gene3D" id="1.10.3060.10">
    <property type="entry name" value="Helical scaffold and wing domains of SecA"/>
    <property type="match status" value="1"/>
</dbReference>
<feature type="domain" description="Helicase C-terminal" evidence="17">
    <location>
        <begin position="618"/>
        <end position="786"/>
    </location>
</feature>
<keyword evidence="7 13" id="KW-0547">Nucleotide-binding</keyword>
<dbReference type="InterPro" id="IPR044722">
    <property type="entry name" value="SecA_SF2_C"/>
</dbReference>
<evidence type="ECO:0000313" key="19">
    <source>
        <dbReference type="EMBL" id="CAL2101462.1"/>
    </source>
</evidence>
<dbReference type="Pfam" id="PF21090">
    <property type="entry name" value="P-loop_SecA"/>
    <property type="match status" value="1"/>
</dbReference>
<dbReference type="Gene3D" id="3.90.1440.10">
    <property type="entry name" value="SecA, preprotein cross-linking domain"/>
    <property type="match status" value="1"/>
</dbReference>
<dbReference type="CDD" id="cd18803">
    <property type="entry name" value="SF2_C_secA"/>
    <property type="match status" value="1"/>
</dbReference>
<evidence type="ECO:0000256" key="5">
    <source>
        <dbReference type="ARBA" id="ARBA00022490"/>
    </source>
</evidence>
<dbReference type="RefSeq" id="WP_348715368.1">
    <property type="nucleotide sequence ID" value="NZ_CAXJIO010000010.1"/>
</dbReference>
<evidence type="ECO:0000313" key="20">
    <source>
        <dbReference type="Proteomes" id="UP001497527"/>
    </source>
</evidence>
<evidence type="ECO:0000259" key="17">
    <source>
        <dbReference type="PROSITE" id="PS51194"/>
    </source>
</evidence>
<feature type="domain" description="Helicase ATP-binding" evidence="16">
    <location>
        <begin position="178"/>
        <end position="337"/>
    </location>
</feature>
<evidence type="ECO:0000256" key="13">
    <source>
        <dbReference type="HAMAP-Rule" id="MF_01382"/>
    </source>
</evidence>
<dbReference type="PRINTS" id="PR00906">
    <property type="entry name" value="SECA"/>
</dbReference>
<dbReference type="Pfam" id="PF01043">
    <property type="entry name" value="SecA_PP_bind"/>
    <property type="match status" value="1"/>
</dbReference>
<dbReference type="InterPro" id="IPR001650">
    <property type="entry name" value="Helicase_C-like"/>
</dbReference>
<feature type="domain" description="SecA family profile" evidence="18">
    <location>
        <begin position="5"/>
        <end position="770"/>
    </location>
</feature>
<dbReference type="PROSITE" id="PS01312">
    <property type="entry name" value="SECA"/>
    <property type="match status" value="1"/>
</dbReference>
<evidence type="ECO:0000256" key="11">
    <source>
        <dbReference type="ARBA" id="ARBA00023010"/>
    </source>
</evidence>
<evidence type="ECO:0000256" key="10">
    <source>
        <dbReference type="ARBA" id="ARBA00022967"/>
    </source>
</evidence>
<feature type="region of interest" description="Disordered" evidence="15">
    <location>
        <begin position="1026"/>
        <end position="1062"/>
    </location>
</feature>
<evidence type="ECO:0000256" key="9">
    <source>
        <dbReference type="ARBA" id="ARBA00022927"/>
    </source>
</evidence>
<dbReference type="Proteomes" id="UP001497527">
    <property type="component" value="Unassembled WGS sequence"/>
</dbReference>
<evidence type="ECO:0000256" key="1">
    <source>
        <dbReference type="ARBA" id="ARBA00004170"/>
    </source>
</evidence>
<organism evidence="19 20">
    <name type="scientific">Tenacibaculum polynesiense</name>
    <dbReference type="NCBI Taxonomy" id="3137857"/>
    <lineage>
        <taxon>Bacteria</taxon>
        <taxon>Pseudomonadati</taxon>
        <taxon>Bacteroidota</taxon>
        <taxon>Flavobacteriia</taxon>
        <taxon>Flavobacteriales</taxon>
        <taxon>Flavobacteriaceae</taxon>
        <taxon>Tenacibaculum</taxon>
    </lineage>
</organism>
<comment type="function">
    <text evidence="13">Part of the Sec protein translocase complex. Interacts with the SecYEG preprotein conducting channel. Has a central role in coupling the hydrolysis of ATP to the transfer of proteins into and across the cell membrane, serving as an ATP-driven molecular motor driving the stepwise translocation of polypeptide chains across the membrane.</text>
</comment>
<keyword evidence="6" id="KW-0997">Cell inner membrane</keyword>
<dbReference type="Pfam" id="PF07517">
    <property type="entry name" value="SecA_DEAD"/>
    <property type="match status" value="1"/>
</dbReference>
<dbReference type="PROSITE" id="PS51196">
    <property type="entry name" value="SECA_MOTOR_DEAD"/>
    <property type="match status" value="1"/>
</dbReference>
<feature type="binding site" evidence="13">
    <location>
        <begin position="194"/>
        <end position="198"/>
    </location>
    <ligand>
        <name>ATP</name>
        <dbReference type="ChEBI" id="CHEBI:30616"/>
    </ligand>
</feature>
<evidence type="ECO:0000256" key="14">
    <source>
        <dbReference type="RuleBase" id="RU003874"/>
    </source>
</evidence>
<keyword evidence="10 13" id="KW-1278">Translocase</keyword>
<dbReference type="InterPro" id="IPR027417">
    <property type="entry name" value="P-loop_NTPase"/>
</dbReference>
<dbReference type="SUPFAM" id="SSF81767">
    <property type="entry name" value="Pre-protein crosslinking domain of SecA"/>
    <property type="match status" value="1"/>
</dbReference>
<keyword evidence="9 13" id="KW-0653">Protein transport</keyword>
<keyword evidence="8 13" id="KW-0067">ATP-binding</keyword>
<feature type="binding site" evidence="13">
    <location>
        <position position="176"/>
    </location>
    <ligand>
        <name>ATP</name>
        <dbReference type="ChEBI" id="CHEBI:30616"/>
    </ligand>
</feature>
<comment type="subunit">
    <text evidence="13">Monomer and homodimer. Part of the essential Sec protein translocation apparatus which comprises SecA, SecYEG and auxiliary proteins SecDF. Other proteins may also be involved.</text>
</comment>
<gene>
    <name evidence="13 19" type="primary">secA</name>
    <name evidence="19" type="ORF">T190423A01A_10025</name>
</gene>
<dbReference type="EC" id="7.4.2.8" evidence="13"/>
<dbReference type="InterPro" id="IPR020937">
    <property type="entry name" value="SecA_CS"/>
</dbReference>
<evidence type="ECO:0000256" key="8">
    <source>
        <dbReference type="ARBA" id="ARBA00022840"/>
    </source>
</evidence>
<evidence type="ECO:0000259" key="18">
    <source>
        <dbReference type="PROSITE" id="PS51196"/>
    </source>
</evidence>
<evidence type="ECO:0000256" key="3">
    <source>
        <dbReference type="ARBA" id="ARBA00022448"/>
    </source>
</evidence>
<sequence>MSILNSIIKIFVGDKQQKDLKLIQPIVDQVKSIEGTLSSLSNDELRAKTIEFKAKIKEATKSYNDQIATLENEAISADIDRQEEIYKEIDQLKDDAYAASEQVLADIMPEAFAVIKETAKRFANNTEIEVTATPFDRELSGTREHVVLEDDKAFWANSWDASGKEVTWDMIHYDVQLIGGSILHQGKIAEMMTGEGKTLVSTLPVYLNALTGNGVHVVTVNDYLAKRDRAWMAPIFEFHGLSTDCIDYHQPNSEARRKAYNADITYGTNNEFGFDYLRDNMASSKEDLVQRAPNYAIIDEVDSVLIDDARTPLIISGPIPQGDRHEFNDLKPLVADLVSLQNKYLVGVLAEAKKLIKDGDTKEGGFLLLRVYRGLPKNKALIKFLSQEGVRQILQKTENFYMQDNNKLMPEVDSELWFTVEEKNNQIDLTDKGIAHLSEITNNATFFVLPDLSVRVGEIDNSEETPEEKATKKEDLYRDYSIKSERIHTMNQLLKAYTVFEKDVEYVVMDNKVMIVDEQTGRIMDGRRYSDGLHQAIEAKENVKIEDATQTFATVTLQNYFRMYRKLSGMTGTAITEAGEFWEIYKLDVVEIPTNRPIARDDKQDLVYKTTREKYNAVIDDVVELVNQGRPVLVGTTSVEISELLGRMLKMRKIPHNILNAKLHKKEADVVAEAGKPGIVTIATNMAGRGTDIKLSDEVKAAGGLAIIGTERHDSRRVDRQLRGRAGRQGDVGSSQFYVALDDNLMRLFGSERIAKMMDRMGLKEGEVIQHSMITKSIERAQKKVEENNFGIRKRLLEYDDVMNSQREFVYKRRRHALDGQRLQIDIANMIYDTCDAVVRQNKATKNFQNFEFELIRFSSMTSPFSEEEFNRLTEQELTDKLYTIVTEHYKKDSDRNASQAYPVIKNVFENEGDRYERIVVPFTDGIKTLQVVTNLKEAYESEGKSLVNDFEKNITLAIIDENWKDHLRKMDELKQTVQNATYEQKDPLLIYKFEAFELFQQTIDKVNKEVLSFLFKGQLPTQDVSQVSEAHEQQREQLDYSKDEVQNSTQQAISNARNQQTQEQQVVETVVREQPKIGRNERVTIKNVMTGEEKEVKYKQAIPLLEKGTWVLYNK</sequence>
<dbReference type="PROSITE" id="PS51194">
    <property type="entry name" value="HELICASE_CTER"/>
    <property type="match status" value="1"/>
</dbReference>
<keyword evidence="11 13" id="KW-0811">Translocation</keyword>
<keyword evidence="3 13" id="KW-0813">Transport</keyword>
<dbReference type="InterPro" id="IPR036266">
    <property type="entry name" value="SecA_Wing/Scaffold_sf"/>
</dbReference>
<dbReference type="SMART" id="SM00957">
    <property type="entry name" value="SecA_DEAD"/>
    <property type="match status" value="1"/>
</dbReference>
<proteinExistence type="inferred from homology"/>
<feature type="compositionally biased region" description="Polar residues" evidence="15">
    <location>
        <begin position="1047"/>
        <end position="1059"/>
    </location>
</feature>
<evidence type="ECO:0000256" key="12">
    <source>
        <dbReference type="ARBA" id="ARBA00023136"/>
    </source>
</evidence>
<comment type="caution">
    <text evidence="19">The sequence shown here is derived from an EMBL/GenBank/DDBJ whole genome shotgun (WGS) entry which is preliminary data.</text>
</comment>
<dbReference type="InterPro" id="IPR014001">
    <property type="entry name" value="Helicase_ATP-bd"/>
</dbReference>